<keyword evidence="10" id="KW-0675">Receptor</keyword>
<dbReference type="PANTHER" id="PTHR11923">
    <property type="entry name" value="SCAVENGER RECEPTOR CLASS B TYPE-1 SR-B1"/>
    <property type="match status" value="1"/>
</dbReference>
<feature type="region of interest" description="Disordered" evidence="14">
    <location>
        <begin position="924"/>
        <end position="943"/>
    </location>
</feature>
<dbReference type="EMBL" id="JAPWDV010000001">
    <property type="protein sequence ID" value="KAJ6224269.1"/>
    <property type="molecule type" value="Genomic_DNA"/>
</dbReference>
<keyword evidence="6 15" id="KW-0812">Transmembrane</keyword>
<dbReference type="Pfam" id="PF01130">
    <property type="entry name" value="CD36"/>
    <property type="match status" value="1"/>
</dbReference>
<keyword evidence="17" id="KW-1185">Reference proteome</keyword>
<keyword evidence="5" id="KW-1003">Cell membrane</keyword>
<dbReference type="Proteomes" id="UP001142055">
    <property type="component" value="Chromosome 1"/>
</dbReference>
<evidence type="ECO:0000256" key="4">
    <source>
        <dbReference type="ARBA" id="ARBA00010532"/>
    </source>
</evidence>
<proteinExistence type="inferred from homology"/>
<feature type="compositionally biased region" description="Low complexity" evidence="14">
    <location>
        <begin position="932"/>
        <end position="942"/>
    </location>
</feature>
<evidence type="ECO:0000256" key="3">
    <source>
        <dbReference type="ARBA" id="ARBA00006824"/>
    </source>
</evidence>
<organism evidence="16 17">
    <name type="scientific">Blomia tropicalis</name>
    <name type="common">Mite</name>
    <dbReference type="NCBI Taxonomy" id="40697"/>
    <lineage>
        <taxon>Eukaryota</taxon>
        <taxon>Metazoa</taxon>
        <taxon>Ecdysozoa</taxon>
        <taxon>Arthropoda</taxon>
        <taxon>Chelicerata</taxon>
        <taxon>Arachnida</taxon>
        <taxon>Acari</taxon>
        <taxon>Acariformes</taxon>
        <taxon>Sarcoptiformes</taxon>
        <taxon>Astigmata</taxon>
        <taxon>Glycyphagoidea</taxon>
        <taxon>Echimyopodidae</taxon>
        <taxon>Blomia</taxon>
    </lineage>
</organism>
<comment type="subcellular location">
    <subcellularLocation>
        <location evidence="2">Cell membrane</location>
        <topology evidence="2">Multi-pass membrane protein</topology>
    </subcellularLocation>
    <subcellularLocation>
        <location evidence="1">Membrane</location>
        <location evidence="1">Caveola</location>
        <topology evidence="1">Multi-pass membrane protein</topology>
    </subcellularLocation>
</comment>
<accession>A0A9Q0MEV2</accession>
<dbReference type="PANTHER" id="PTHR11923:SF110">
    <property type="entry name" value="SCAVENGER RECEPTOR CLASS B MEMBER 1"/>
    <property type="match status" value="1"/>
</dbReference>
<evidence type="ECO:0000256" key="15">
    <source>
        <dbReference type="SAM" id="Phobius"/>
    </source>
</evidence>
<evidence type="ECO:0000256" key="10">
    <source>
        <dbReference type="ARBA" id="ARBA00023170"/>
    </source>
</evidence>
<feature type="transmembrane region" description="Helical" evidence="15">
    <location>
        <begin position="290"/>
        <end position="308"/>
    </location>
</feature>
<sequence>MVITSTFISCACVYNNECGHNGRCLGGVCVNEECRANIDCIGRGLYFKCRNGKCEKSSHKICRSNDDLAAIALVASSTFISCACVYNTECGFNGRCLGGICVNEECRANIDCIGRGLYFKCKNGKFTSTFISCACVQNNECGPNGRCLGGVCVIQECRANIDCIGRGLYFKCRNGKCEKSSHKICRSNDDCKKNWLNTNLFGHYWYTYLDRKFPSYVKNSVKKKLLAEIMAGPTIVAGVFFVIGKLKGQSFNQCMEYMKSNFAIICAVEWLIFIPLQWINFTYVPAKFRYLYVASISIGYDAFLSYVLHRNERNGYFFNHNYRIVFYFLINTVIENKALILKPDSRFYETWSKMNEPTKCEIYLFDLTNPRQFLLGQRPQLKQRGPFVFNHYKNKLNFTWLDNGRRLSYQESSIYHFDREQSVAGLDDFNITVVNLALVATMNTLWKHTSSGLLNILSPAVTSFTKQLMSSSSEYIMERRTPGQLLIGRRAYFIDRIQQHLNLAKSFGLSFAESPLSDMKNVGYFRFTNNTVSPPIIIYTGVRSFSEMVEEYVHHNRDNSWLRLFADMFGYGTFGSNETLDDTQLASLDLQLDRQFMKMYEFEGKRYYGKVLKANCNDIKGTDGTANNNYLVQEKKNLFLHTAICRPLSLTFDGYKELNQFHSVNRYVLNDKTFESNKQNWCFCPGVTAVRQRSQDDRRVCTRRRNRSRITCRWVPTKNSTSIYKVVGNLNKCNGYHDMSICNDFLPIGVSFPHFMYSPHLRKAIDGLEPNMDQHSSRFTIEPNFGITMNAHVRIQVNVRVHPAASDERYNKFKPTLMPYLWMSESGQMGRDVQRKLTMTLWAFDGGYFACWIFAIIGFIIIFLMMCNCRKVKVKDDQFLILDNSKNPKIKSNKNTSIPITRKKIAAKIMKHRNWIVKKSSSGSSLNQIIPNESTENSSSTSDTKEVVSLNSVHIHTNSINKTDSTQKEFLPPLG</sequence>
<comment type="similarity">
    <text evidence="3">Belongs to the peroxisomal membrane protein PXMP2/4 family.</text>
</comment>
<keyword evidence="8 15" id="KW-0472">Membrane</keyword>
<evidence type="ECO:0000256" key="8">
    <source>
        <dbReference type="ARBA" id="ARBA00023136"/>
    </source>
</evidence>
<dbReference type="InterPro" id="IPR007248">
    <property type="entry name" value="Mpv17_PMP22"/>
</dbReference>
<evidence type="ECO:0000256" key="5">
    <source>
        <dbReference type="ARBA" id="ARBA00022475"/>
    </source>
</evidence>
<evidence type="ECO:0000256" key="12">
    <source>
        <dbReference type="ARBA" id="ARBA00040821"/>
    </source>
</evidence>
<evidence type="ECO:0000313" key="16">
    <source>
        <dbReference type="EMBL" id="KAJ6224269.1"/>
    </source>
</evidence>
<feature type="transmembrane region" description="Helical" evidence="15">
    <location>
        <begin position="258"/>
        <end position="278"/>
    </location>
</feature>
<evidence type="ECO:0000256" key="9">
    <source>
        <dbReference type="ARBA" id="ARBA00023157"/>
    </source>
</evidence>
<evidence type="ECO:0000256" key="1">
    <source>
        <dbReference type="ARBA" id="ARBA00004189"/>
    </source>
</evidence>
<comment type="caution">
    <text evidence="16">The sequence shown here is derived from an EMBL/GenBank/DDBJ whole genome shotgun (WGS) entry which is preliminary data.</text>
</comment>
<evidence type="ECO:0000256" key="2">
    <source>
        <dbReference type="ARBA" id="ARBA00004651"/>
    </source>
</evidence>
<feature type="transmembrane region" description="Helical" evidence="15">
    <location>
        <begin position="225"/>
        <end position="246"/>
    </location>
</feature>
<evidence type="ECO:0000256" key="13">
    <source>
        <dbReference type="ARBA" id="ARBA00042244"/>
    </source>
</evidence>
<evidence type="ECO:0000256" key="11">
    <source>
        <dbReference type="ARBA" id="ARBA00023180"/>
    </source>
</evidence>
<evidence type="ECO:0000256" key="7">
    <source>
        <dbReference type="ARBA" id="ARBA00022989"/>
    </source>
</evidence>
<dbReference type="GO" id="GO:0005044">
    <property type="term" value="F:scavenger receptor activity"/>
    <property type="evidence" value="ECO:0007669"/>
    <property type="project" value="TreeGrafter"/>
</dbReference>
<name>A0A9Q0MEV2_BLOTA</name>
<dbReference type="AlphaFoldDB" id="A0A9Q0MEV2"/>
<keyword evidence="7 15" id="KW-1133">Transmembrane helix</keyword>
<gene>
    <name evidence="16" type="ORF">RDWZM_002814</name>
</gene>
<dbReference type="PRINTS" id="PR01609">
    <property type="entry name" value="CD36FAMILY"/>
</dbReference>
<dbReference type="Pfam" id="PF04117">
    <property type="entry name" value="Mpv17_PMP22"/>
    <property type="match status" value="1"/>
</dbReference>
<keyword evidence="9" id="KW-1015">Disulfide bond</keyword>
<dbReference type="InterPro" id="IPR002159">
    <property type="entry name" value="CD36_fam"/>
</dbReference>
<dbReference type="GO" id="GO:0005737">
    <property type="term" value="C:cytoplasm"/>
    <property type="evidence" value="ECO:0007669"/>
    <property type="project" value="TreeGrafter"/>
</dbReference>
<evidence type="ECO:0000256" key="14">
    <source>
        <dbReference type="SAM" id="MobiDB-lite"/>
    </source>
</evidence>
<feature type="transmembrane region" description="Helical" evidence="15">
    <location>
        <begin position="841"/>
        <end position="866"/>
    </location>
</feature>
<keyword evidence="11" id="KW-0325">Glycoprotein</keyword>
<protein>
    <recommendedName>
        <fullName evidence="12">Scavenger receptor class B member 1</fullName>
    </recommendedName>
    <alternativeName>
        <fullName evidence="13">SR-BI</fullName>
    </alternativeName>
</protein>
<evidence type="ECO:0000313" key="17">
    <source>
        <dbReference type="Proteomes" id="UP001142055"/>
    </source>
</evidence>
<reference evidence="16" key="1">
    <citation type="submission" date="2022-12" db="EMBL/GenBank/DDBJ databases">
        <title>Genome assemblies of Blomia tropicalis.</title>
        <authorList>
            <person name="Cui Y."/>
        </authorList>
    </citation>
    <scope>NUCLEOTIDE SEQUENCE</scope>
    <source>
        <tissue evidence="16">Adult mites</tissue>
    </source>
</reference>
<dbReference type="GO" id="GO:0005901">
    <property type="term" value="C:caveola"/>
    <property type="evidence" value="ECO:0007669"/>
    <property type="project" value="UniProtKB-SubCell"/>
</dbReference>
<comment type="similarity">
    <text evidence="4">Belongs to the CD36 family.</text>
</comment>
<evidence type="ECO:0000256" key="6">
    <source>
        <dbReference type="ARBA" id="ARBA00022692"/>
    </source>
</evidence>